<dbReference type="Pfam" id="PF13193">
    <property type="entry name" value="AMP-binding_C"/>
    <property type="match status" value="1"/>
</dbReference>
<evidence type="ECO:0000259" key="9">
    <source>
        <dbReference type="Pfam" id="PF13193"/>
    </source>
</evidence>
<evidence type="ECO:0000256" key="2">
    <source>
        <dbReference type="ARBA" id="ARBA00022598"/>
    </source>
</evidence>
<dbReference type="GO" id="GO:0047473">
    <property type="term" value="F:D-alanine [D-alanyl carrier protein] ligase activity"/>
    <property type="evidence" value="ECO:0007669"/>
    <property type="project" value="UniProtKB-UniRule"/>
</dbReference>
<dbReference type="InterPro" id="IPR010071">
    <property type="entry name" value="AA_adenyl_dom"/>
</dbReference>
<dbReference type="InterPro" id="IPR044507">
    <property type="entry name" value="DltA-like"/>
</dbReference>
<proteinExistence type="inferred from homology"/>
<feature type="binding site" evidence="7">
    <location>
        <begin position="413"/>
        <end position="416"/>
    </location>
    <ligand>
        <name>ATP</name>
        <dbReference type="ChEBI" id="CHEBI:30616"/>
    </ligand>
</feature>
<feature type="binding site" evidence="7">
    <location>
        <begin position="310"/>
        <end position="315"/>
    </location>
    <ligand>
        <name>ATP</name>
        <dbReference type="ChEBI" id="CHEBI:30616"/>
    </ligand>
</feature>
<dbReference type="NCBIfam" id="NF003417">
    <property type="entry name" value="PRK04813.1"/>
    <property type="match status" value="1"/>
</dbReference>
<feature type="binding site" evidence="7">
    <location>
        <position position="215"/>
    </location>
    <ligand>
        <name>D-alanine</name>
        <dbReference type="ChEBI" id="CHEBI:57416"/>
    </ligand>
</feature>
<dbReference type="HAMAP" id="MF_00593">
    <property type="entry name" value="DltA"/>
    <property type="match status" value="1"/>
</dbReference>
<evidence type="ECO:0000256" key="1">
    <source>
        <dbReference type="ARBA" id="ARBA00022490"/>
    </source>
</evidence>
<reference evidence="10 11" key="1">
    <citation type="submission" date="2016-11" db="EMBL/GenBank/DDBJ databases">
        <title>Interaction between Lactobacillus species and yeast in water kefir.</title>
        <authorList>
            <person name="Behr J."/>
            <person name="Xu D."/>
            <person name="Vogel R.F."/>
        </authorList>
    </citation>
    <scope>NUCLEOTIDE SEQUENCE [LARGE SCALE GENOMIC DNA]</scope>
    <source>
        <strain evidence="10 11">TMW 1.1822</strain>
    </source>
</reference>
<protein>
    <recommendedName>
        <fullName evidence="7">D-alanine--D-alanyl carrier protein ligase</fullName>
        <shortName evidence="7">DCL</shortName>
        <ecNumber evidence="7">6.2.1.54</ecNumber>
    </recommendedName>
    <alternativeName>
        <fullName evidence="7">D-alanine--poly(phosphoribitol) ligase subunit 1</fullName>
    </alternativeName>
    <alternativeName>
        <fullName evidence="7">D-alanine-activating enzyme</fullName>
        <shortName evidence="7">DAE</shortName>
    </alternativeName>
</protein>
<evidence type="ECO:0000259" key="8">
    <source>
        <dbReference type="Pfam" id="PF00501"/>
    </source>
</evidence>
<dbReference type="Pfam" id="PF00501">
    <property type="entry name" value="AMP-binding"/>
    <property type="match status" value="1"/>
</dbReference>
<dbReference type="InterPro" id="IPR010072">
    <property type="entry name" value="DltA"/>
</dbReference>
<evidence type="ECO:0000256" key="5">
    <source>
        <dbReference type="ARBA" id="ARBA00054605"/>
    </source>
</evidence>
<feature type="binding site" evidence="7">
    <location>
        <position position="319"/>
    </location>
    <ligand>
        <name>D-alanine</name>
        <dbReference type="ChEBI" id="CHEBI:57416"/>
    </ligand>
</feature>
<dbReference type="CDD" id="cd05945">
    <property type="entry name" value="DltA"/>
    <property type="match status" value="1"/>
</dbReference>
<keyword evidence="1 7" id="KW-0963">Cytoplasm</keyword>
<dbReference type="RefSeq" id="WP_181387777.1">
    <property type="nucleotide sequence ID" value="NZ_CP018176.1"/>
</dbReference>
<evidence type="ECO:0000256" key="4">
    <source>
        <dbReference type="ARBA" id="ARBA00022840"/>
    </source>
</evidence>
<feature type="domain" description="AMP-dependent synthetase/ligase" evidence="8">
    <location>
        <begin position="26"/>
        <end position="378"/>
    </location>
</feature>
<keyword evidence="2 7" id="KW-0436">Ligase</keyword>
<keyword evidence="4 7" id="KW-0067">ATP-binding</keyword>
<comment type="catalytic activity">
    <reaction evidence="7">
        <text>holo-[D-alanyl-carrier protein] + D-alanine + ATP = D-alanyl-[D-alanyl-carrier protein] + AMP + diphosphate</text>
        <dbReference type="Rhea" id="RHEA:55132"/>
        <dbReference type="Rhea" id="RHEA-COMP:14102"/>
        <dbReference type="Rhea" id="RHEA-COMP:14103"/>
        <dbReference type="ChEBI" id="CHEBI:30616"/>
        <dbReference type="ChEBI" id="CHEBI:33019"/>
        <dbReference type="ChEBI" id="CHEBI:57416"/>
        <dbReference type="ChEBI" id="CHEBI:64479"/>
        <dbReference type="ChEBI" id="CHEBI:138620"/>
        <dbReference type="ChEBI" id="CHEBI:456215"/>
        <dbReference type="EC" id="6.2.1.54"/>
    </reaction>
</comment>
<feature type="domain" description="AMP-binding enzyme C-terminal" evidence="9">
    <location>
        <begin position="432"/>
        <end position="512"/>
    </location>
</feature>
<evidence type="ECO:0000313" key="11">
    <source>
        <dbReference type="Proteomes" id="UP000314960"/>
    </source>
</evidence>
<dbReference type="InterPro" id="IPR025110">
    <property type="entry name" value="AMP-bd_C"/>
</dbReference>
<organism evidence="10 11">
    <name type="scientific">Liquorilactobacillus hordei</name>
    <dbReference type="NCBI Taxonomy" id="468911"/>
    <lineage>
        <taxon>Bacteria</taxon>
        <taxon>Bacillati</taxon>
        <taxon>Bacillota</taxon>
        <taxon>Bacilli</taxon>
        <taxon>Lactobacillales</taxon>
        <taxon>Lactobacillaceae</taxon>
        <taxon>Liquorilactobacillus</taxon>
    </lineage>
</organism>
<dbReference type="EC" id="6.2.1.54" evidence="7"/>
<dbReference type="InterPro" id="IPR042099">
    <property type="entry name" value="ANL_N_sf"/>
</dbReference>
<dbReference type="UniPathway" id="UPA00556"/>
<keyword evidence="3 7" id="KW-0547">Nucleotide-binding</keyword>
<dbReference type="SUPFAM" id="SSF56801">
    <property type="entry name" value="Acetyl-CoA synthetase-like"/>
    <property type="match status" value="1"/>
</dbReference>
<dbReference type="Gene3D" id="3.40.50.12780">
    <property type="entry name" value="N-terminal domain of ligase-like"/>
    <property type="match status" value="1"/>
</dbReference>
<dbReference type="FunFam" id="3.30.300.30:FF:000012">
    <property type="entry name" value="D-alanine--D-alanyl carrier protein ligase"/>
    <property type="match status" value="1"/>
</dbReference>
<dbReference type="GO" id="GO:0070395">
    <property type="term" value="P:lipoteichoic acid biosynthetic process"/>
    <property type="evidence" value="ECO:0007669"/>
    <property type="project" value="UniProtKB-UniRule"/>
</dbReference>
<dbReference type="GO" id="GO:0005524">
    <property type="term" value="F:ATP binding"/>
    <property type="evidence" value="ECO:0007669"/>
    <property type="project" value="UniProtKB-KW"/>
</dbReference>
<comment type="function">
    <text evidence="5 7">Catalyzes the first step in the D-alanylation of lipoteichoic acid (LTA), the activation of D-alanine and its transfer onto the D-alanyl carrier protein (Dcp) DltC. In an ATP-dependent two-step reaction, forms a high energy D-alanyl-AMP intermediate, followed by transfer of the D-alanyl residue as a thiol ester to the phosphopantheinyl prosthetic group of the Dcp. D-alanylation of LTA plays an important role in modulating the properties of the cell wall in Gram-positive bacteria, influencing the net charge of the cell wall.</text>
</comment>
<dbReference type="Proteomes" id="UP000314960">
    <property type="component" value="Chromosome"/>
</dbReference>
<dbReference type="PANTHER" id="PTHR45398">
    <property type="match status" value="1"/>
</dbReference>
<dbReference type="KEGG" id="lhw:BSQ49_03760"/>
<name>A0A3S6QSW9_9LACO</name>
<dbReference type="NCBIfam" id="TIGR01733">
    <property type="entry name" value="AA-adenyl-dom"/>
    <property type="match status" value="1"/>
</dbReference>
<sequence>MVRTLFITSFNLREDNFIVNIIQQIDKWAEIMPNKTVCNYLGDKRTYLELKKMSDSLAQKLVNLELPKKAPILVFGGQTFEMLVSFLAVVKAGHSYIPLDVESPNERITQIVEIAKPAACIAVEKLPVELGDLIILNNEELTKIFQSNIRAFDATKYQVSGNDVFYTIFTSGTTGMPKGVQISANNLQSFLDWMKSDFGITAGKTFLAQAAYSFDLSVMSIYPALTQGGELTVLPKKVTDNFKNLFETLPKMELNIWVSTPSFMDICLLDKNFNEDNYPTVTHFLFCGEELTHKAAQMLKERFPKAGIYNTYGPTEATVAVSQVLIDKNILTNYPRLPIGISKEDTELLIVDEDLHEVPSGTSGELLIIGPSVSKGYLNNPEKTQQAFINFNGRQAYRTGDLAEIDDKGQLLYHGRIDFQVKLHGFRIELEEVDHHLNQVSLIKQATCAPKYDQNHKATQIVAYVVPKENEFESEFALTKAIKAELTTMMMPYMIPQKYVYVTSLPLTNNGKVDRKRILHEVNS</sequence>
<dbReference type="NCBIfam" id="TIGR01734">
    <property type="entry name" value="D-ala-DACP-lig"/>
    <property type="match status" value="1"/>
</dbReference>
<comment type="similarity">
    <text evidence="6 7">Belongs to the ATP-dependent AMP-binding enzyme family. DltA subfamily.</text>
</comment>
<comment type="subcellular location">
    <subcellularLocation>
        <location evidence="7">Cytoplasm</location>
    </subcellularLocation>
</comment>
<feature type="binding site" evidence="7">
    <location>
        <begin position="170"/>
        <end position="171"/>
    </location>
    <ligand>
        <name>ATP</name>
        <dbReference type="ChEBI" id="CHEBI:30616"/>
    </ligand>
</feature>
<dbReference type="InterPro" id="IPR045851">
    <property type="entry name" value="AMP-bd_C_sf"/>
</dbReference>
<dbReference type="AlphaFoldDB" id="A0A3S6QSW9"/>
<dbReference type="GO" id="GO:0005737">
    <property type="term" value="C:cytoplasm"/>
    <property type="evidence" value="ECO:0007669"/>
    <property type="project" value="UniProtKB-SubCell"/>
</dbReference>
<dbReference type="InterPro" id="IPR000873">
    <property type="entry name" value="AMP-dep_synth/lig_dom"/>
</dbReference>
<dbReference type="EMBL" id="CP018176">
    <property type="protein sequence ID" value="AUJ29395.1"/>
    <property type="molecule type" value="Genomic_DNA"/>
</dbReference>
<evidence type="ECO:0000256" key="6">
    <source>
        <dbReference type="ARBA" id="ARBA00061336"/>
    </source>
</evidence>
<evidence type="ECO:0000256" key="7">
    <source>
        <dbReference type="HAMAP-Rule" id="MF_00593"/>
    </source>
</evidence>
<feature type="binding site" evidence="7">
    <location>
        <position position="512"/>
    </location>
    <ligand>
        <name>ATP</name>
        <dbReference type="ChEBI" id="CHEBI:30616"/>
    </ligand>
</feature>
<feature type="binding site" evidence="7">
    <location>
        <position position="512"/>
    </location>
    <ligand>
        <name>D-alanine</name>
        <dbReference type="ChEBI" id="CHEBI:57416"/>
    </ligand>
</feature>
<comment type="pathway">
    <text evidence="7">Cell wall biogenesis; lipoteichoic acid biosynthesis.</text>
</comment>
<feature type="binding site" evidence="7">
    <location>
        <position position="401"/>
    </location>
    <ligand>
        <name>ATP</name>
        <dbReference type="ChEBI" id="CHEBI:30616"/>
    </ligand>
</feature>
<evidence type="ECO:0000256" key="3">
    <source>
        <dbReference type="ARBA" id="ARBA00022741"/>
    </source>
</evidence>
<dbReference type="PANTHER" id="PTHR45398:SF1">
    <property type="entry name" value="ENZYME, PUTATIVE (JCVI)-RELATED"/>
    <property type="match status" value="1"/>
</dbReference>
<evidence type="ECO:0000313" key="10">
    <source>
        <dbReference type="EMBL" id="AUJ29395.1"/>
    </source>
</evidence>
<dbReference type="Gene3D" id="3.30.300.30">
    <property type="match status" value="1"/>
</dbReference>
<accession>A0A3S6QSW9</accession>
<gene>
    <name evidence="7" type="primary">dltA</name>
    <name evidence="10" type="ORF">BSQ49_03760</name>
</gene>